<gene>
    <name evidence="1" type="ORF">SAMN05421508_1149</name>
</gene>
<protein>
    <submittedName>
        <fullName evidence="1">Uncharacterized protein</fullName>
    </submittedName>
</protein>
<accession>A0A286GZ40</accession>
<reference evidence="1 2" key="1">
    <citation type="submission" date="2017-09" db="EMBL/GenBank/DDBJ databases">
        <authorList>
            <person name="Ehlers B."/>
            <person name="Leendertz F.H."/>
        </authorList>
    </citation>
    <scope>NUCLEOTIDE SEQUENCE [LARGE SCALE GENOMIC DNA]</scope>
    <source>
        <strain evidence="1 2">USBA 140</strain>
    </source>
</reference>
<evidence type="ECO:0000313" key="2">
    <source>
        <dbReference type="Proteomes" id="UP000219621"/>
    </source>
</evidence>
<name>A0A286GZ40_9PROT</name>
<dbReference type="OrthoDB" id="8419627at2"/>
<sequence length="124" mass="12840">MFGLLSLFGRSKDIQRLDDALRAAGLHPAVVPEAVKLTVLKLLGDCRQDPSALGEAAALLGYLMLGPDDYAEATGARAGAAAEARVEAAVAAGDSLDAQLVLLTLQARVAQPAVVQRFGLEAED</sequence>
<dbReference type="AlphaFoldDB" id="A0A286GZ40"/>
<keyword evidence="2" id="KW-1185">Reference proteome</keyword>
<dbReference type="RefSeq" id="WP_097281342.1">
    <property type="nucleotide sequence ID" value="NZ_OCNJ01000014.1"/>
</dbReference>
<evidence type="ECO:0000313" key="1">
    <source>
        <dbReference type="EMBL" id="SOE00732.1"/>
    </source>
</evidence>
<dbReference type="Proteomes" id="UP000219621">
    <property type="component" value="Unassembled WGS sequence"/>
</dbReference>
<proteinExistence type="predicted"/>
<organism evidence="1 2">
    <name type="scientific">Caenispirillum bisanense</name>
    <dbReference type="NCBI Taxonomy" id="414052"/>
    <lineage>
        <taxon>Bacteria</taxon>
        <taxon>Pseudomonadati</taxon>
        <taxon>Pseudomonadota</taxon>
        <taxon>Alphaproteobacteria</taxon>
        <taxon>Rhodospirillales</taxon>
        <taxon>Novispirillaceae</taxon>
        <taxon>Caenispirillum</taxon>
    </lineage>
</organism>
<dbReference type="EMBL" id="OCNJ01000014">
    <property type="protein sequence ID" value="SOE00732.1"/>
    <property type="molecule type" value="Genomic_DNA"/>
</dbReference>